<keyword evidence="2" id="KW-1185">Reference proteome</keyword>
<protein>
    <submittedName>
        <fullName evidence="1">Uncharacterized protein</fullName>
    </submittedName>
</protein>
<comment type="caution">
    <text evidence="1">The sequence shown here is derived from an EMBL/GenBank/DDBJ whole genome shotgun (WGS) entry which is preliminary data.</text>
</comment>
<dbReference type="AlphaFoldDB" id="A0A4Y2WSI0"/>
<dbReference type="EMBL" id="BGPR01063665">
    <property type="protein sequence ID" value="GBO38827.1"/>
    <property type="molecule type" value="Genomic_DNA"/>
</dbReference>
<dbReference type="Proteomes" id="UP000499080">
    <property type="component" value="Unassembled WGS sequence"/>
</dbReference>
<name>A0A4Y2WSI0_ARAVE</name>
<reference evidence="1 2" key="1">
    <citation type="journal article" date="2019" name="Sci. Rep.">
        <title>Orb-weaving spider Araneus ventricosus genome elucidates the spidroin gene catalogue.</title>
        <authorList>
            <person name="Kono N."/>
            <person name="Nakamura H."/>
            <person name="Ohtoshi R."/>
            <person name="Moran D.A.P."/>
            <person name="Shinohara A."/>
            <person name="Yoshida Y."/>
            <person name="Fujiwara M."/>
            <person name="Mori M."/>
            <person name="Tomita M."/>
            <person name="Arakawa K."/>
        </authorList>
    </citation>
    <scope>NUCLEOTIDE SEQUENCE [LARGE SCALE GENOMIC DNA]</scope>
</reference>
<evidence type="ECO:0000313" key="2">
    <source>
        <dbReference type="Proteomes" id="UP000499080"/>
    </source>
</evidence>
<organism evidence="1 2">
    <name type="scientific">Araneus ventricosus</name>
    <name type="common">Orbweaver spider</name>
    <name type="synonym">Epeira ventricosa</name>
    <dbReference type="NCBI Taxonomy" id="182803"/>
    <lineage>
        <taxon>Eukaryota</taxon>
        <taxon>Metazoa</taxon>
        <taxon>Ecdysozoa</taxon>
        <taxon>Arthropoda</taxon>
        <taxon>Chelicerata</taxon>
        <taxon>Arachnida</taxon>
        <taxon>Araneae</taxon>
        <taxon>Araneomorphae</taxon>
        <taxon>Entelegynae</taxon>
        <taxon>Araneoidea</taxon>
        <taxon>Araneidae</taxon>
        <taxon>Araneus</taxon>
    </lineage>
</organism>
<gene>
    <name evidence="1" type="ORF">AVEN_182024_1</name>
</gene>
<proteinExistence type="predicted"/>
<accession>A0A4Y2WSI0</accession>
<sequence length="99" mass="11462">MQRYKFIHFQQVNELGIDRFLRCFTETALKCNGPIVLPIFPASTKKIFPHSKTRSKRLRILVKKEAPLEVMEYVVRNSVRVIAANFNLQLKNAAKSRSA</sequence>
<evidence type="ECO:0000313" key="1">
    <source>
        <dbReference type="EMBL" id="GBO38827.1"/>
    </source>
</evidence>